<evidence type="ECO:0000313" key="2">
    <source>
        <dbReference type="EMBL" id="HIU41496.1"/>
    </source>
</evidence>
<dbReference type="Pfam" id="PF02481">
    <property type="entry name" value="DNA_processg_A"/>
    <property type="match status" value="1"/>
</dbReference>
<dbReference type="InterPro" id="IPR057666">
    <property type="entry name" value="DrpA_SLOG"/>
</dbReference>
<reference evidence="2" key="1">
    <citation type="submission" date="2020-10" db="EMBL/GenBank/DDBJ databases">
        <authorList>
            <person name="Gilroy R."/>
        </authorList>
    </citation>
    <scope>NUCLEOTIDE SEQUENCE</scope>
    <source>
        <strain evidence="2">4509</strain>
    </source>
</reference>
<protein>
    <submittedName>
        <fullName evidence="2">DNA-processing protein DprA</fullName>
    </submittedName>
</protein>
<feature type="domain" description="Smf/DprA SLOG" evidence="1">
    <location>
        <begin position="2"/>
        <end position="57"/>
    </location>
</feature>
<evidence type="ECO:0000313" key="3">
    <source>
        <dbReference type="Proteomes" id="UP000824082"/>
    </source>
</evidence>
<evidence type="ECO:0000259" key="1">
    <source>
        <dbReference type="Pfam" id="PF02481"/>
    </source>
</evidence>
<dbReference type="SUPFAM" id="SSF102405">
    <property type="entry name" value="MCP/YpsA-like"/>
    <property type="match status" value="1"/>
</dbReference>
<proteinExistence type="predicted"/>
<dbReference type="Proteomes" id="UP000824082">
    <property type="component" value="Unassembled WGS sequence"/>
</dbReference>
<sequence length="128" mass="14503">MKVAIVGSREVDLSRLSWLEALVPKDCTAIVSGGARGVDQMAWEIAQRKGITCIELLPDYGRFGRRAPLIRDREIVKEADLVLAVWDGASRGTRYVMEQCRKTHTPVRVYRPNGTPYLPMEWQEDPFA</sequence>
<name>A0A9D1IRQ6_9FIRM</name>
<gene>
    <name evidence="2" type="ORF">IAD19_02990</name>
</gene>
<dbReference type="EMBL" id="DVMX01000058">
    <property type="protein sequence ID" value="HIU41496.1"/>
    <property type="molecule type" value="Genomic_DNA"/>
</dbReference>
<dbReference type="AlphaFoldDB" id="A0A9D1IRQ6"/>
<dbReference type="Gene3D" id="3.40.50.450">
    <property type="match status" value="1"/>
</dbReference>
<organism evidence="2 3">
    <name type="scientific">Candidatus Egerieicola faecale</name>
    <dbReference type="NCBI Taxonomy" id="2840774"/>
    <lineage>
        <taxon>Bacteria</taxon>
        <taxon>Bacillati</taxon>
        <taxon>Bacillota</taxon>
        <taxon>Clostridia</taxon>
        <taxon>Eubacteriales</taxon>
        <taxon>Oscillospiraceae</taxon>
        <taxon>Oscillospiraceae incertae sedis</taxon>
        <taxon>Candidatus Egerieicola</taxon>
    </lineage>
</organism>
<reference evidence="2" key="2">
    <citation type="journal article" date="2021" name="PeerJ">
        <title>Extensive microbial diversity within the chicken gut microbiome revealed by metagenomics and culture.</title>
        <authorList>
            <person name="Gilroy R."/>
            <person name="Ravi A."/>
            <person name="Getino M."/>
            <person name="Pursley I."/>
            <person name="Horton D.L."/>
            <person name="Alikhan N.F."/>
            <person name="Baker D."/>
            <person name="Gharbi K."/>
            <person name="Hall N."/>
            <person name="Watson M."/>
            <person name="Adriaenssens E.M."/>
            <person name="Foster-Nyarko E."/>
            <person name="Jarju S."/>
            <person name="Secka A."/>
            <person name="Antonio M."/>
            <person name="Oren A."/>
            <person name="Chaudhuri R.R."/>
            <person name="La Ragione R."/>
            <person name="Hildebrand F."/>
            <person name="Pallen M.J."/>
        </authorList>
    </citation>
    <scope>NUCLEOTIDE SEQUENCE</scope>
    <source>
        <strain evidence="2">4509</strain>
    </source>
</reference>
<dbReference type="GO" id="GO:0009294">
    <property type="term" value="P:DNA-mediated transformation"/>
    <property type="evidence" value="ECO:0007669"/>
    <property type="project" value="InterPro"/>
</dbReference>
<comment type="caution">
    <text evidence="2">The sequence shown here is derived from an EMBL/GenBank/DDBJ whole genome shotgun (WGS) entry which is preliminary data.</text>
</comment>
<accession>A0A9D1IRQ6</accession>